<proteinExistence type="predicted"/>
<dbReference type="OrthoDB" id="2756746at2759"/>
<keyword evidence="1" id="KW-0472">Membrane</keyword>
<feature type="transmembrane region" description="Helical" evidence="1">
    <location>
        <begin position="142"/>
        <end position="163"/>
    </location>
</feature>
<name>M2QU23_CERS8</name>
<feature type="domain" description="DUF6533" evidence="2">
    <location>
        <begin position="50"/>
        <end position="87"/>
    </location>
</feature>
<feature type="transmembrane region" description="Helical" evidence="1">
    <location>
        <begin position="74"/>
        <end position="99"/>
    </location>
</feature>
<keyword evidence="4" id="KW-1185">Reference proteome</keyword>
<dbReference type="EMBL" id="KB445800">
    <property type="protein sequence ID" value="EMD35580.1"/>
    <property type="molecule type" value="Genomic_DNA"/>
</dbReference>
<sequence>MSAQHGSSSLSDEIVSYMSSTLIGNYCAASATCIVLPAFSSLISLTAIPVIVVYDHICTIPMELRLIWGKRLNLTILLFHINRWIIFAWAIFTALTTFLPEVSINRCAGMYYTNGAIEMCAFGIWAGFSGIRVYALSGGSHLITIAVVLLSTVPVATNAYGYYVGNNWQIITFPVIGTLCNDAQKISGAMDNILTWSRTWSMIRMARRQNVWNPLMTLLLRDGTSALNNKMKNLISSFLGNMGESVDYNHDGDLNAMWEDADGEQPGAQCAHVDHRGARDLLDHPTTRTNGHSAGEVTQCGESAKVAMAFDSPDA</sequence>
<dbReference type="Pfam" id="PF20151">
    <property type="entry name" value="DUF6533"/>
    <property type="match status" value="1"/>
</dbReference>
<feature type="transmembrane region" description="Helical" evidence="1">
    <location>
        <begin position="111"/>
        <end position="135"/>
    </location>
</feature>
<reference evidence="3 4" key="1">
    <citation type="journal article" date="2012" name="Proc. Natl. Acad. Sci. U.S.A.">
        <title>Comparative genomics of Ceriporiopsis subvermispora and Phanerochaete chrysosporium provide insight into selective ligninolysis.</title>
        <authorList>
            <person name="Fernandez-Fueyo E."/>
            <person name="Ruiz-Duenas F.J."/>
            <person name="Ferreira P."/>
            <person name="Floudas D."/>
            <person name="Hibbett D.S."/>
            <person name="Canessa P."/>
            <person name="Larrondo L.F."/>
            <person name="James T.Y."/>
            <person name="Seelenfreund D."/>
            <person name="Lobos S."/>
            <person name="Polanco R."/>
            <person name="Tello M."/>
            <person name="Honda Y."/>
            <person name="Watanabe T."/>
            <person name="Watanabe T."/>
            <person name="Ryu J.S."/>
            <person name="Kubicek C.P."/>
            <person name="Schmoll M."/>
            <person name="Gaskell J."/>
            <person name="Hammel K.E."/>
            <person name="St John F.J."/>
            <person name="Vanden Wymelenberg A."/>
            <person name="Sabat G."/>
            <person name="Splinter BonDurant S."/>
            <person name="Syed K."/>
            <person name="Yadav J.S."/>
            <person name="Doddapaneni H."/>
            <person name="Subramanian V."/>
            <person name="Lavin J.L."/>
            <person name="Oguiza J.A."/>
            <person name="Perez G."/>
            <person name="Pisabarro A.G."/>
            <person name="Ramirez L."/>
            <person name="Santoyo F."/>
            <person name="Master E."/>
            <person name="Coutinho P.M."/>
            <person name="Henrissat B."/>
            <person name="Lombard V."/>
            <person name="Magnuson J.K."/>
            <person name="Kuees U."/>
            <person name="Hori C."/>
            <person name="Igarashi K."/>
            <person name="Samejima M."/>
            <person name="Held B.W."/>
            <person name="Barry K.W."/>
            <person name="LaButti K.M."/>
            <person name="Lapidus A."/>
            <person name="Lindquist E.A."/>
            <person name="Lucas S.M."/>
            <person name="Riley R."/>
            <person name="Salamov A.A."/>
            <person name="Hoffmeister D."/>
            <person name="Schwenk D."/>
            <person name="Hadar Y."/>
            <person name="Yarden O."/>
            <person name="de Vries R.P."/>
            <person name="Wiebenga A."/>
            <person name="Stenlid J."/>
            <person name="Eastwood D."/>
            <person name="Grigoriev I.V."/>
            <person name="Berka R.M."/>
            <person name="Blanchette R.A."/>
            <person name="Kersten P."/>
            <person name="Martinez A.T."/>
            <person name="Vicuna R."/>
            <person name="Cullen D."/>
        </authorList>
    </citation>
    <scope>NUCLEOTIDE SEQUENCE [LARGE SCALE GENOMIC DNA]</scope>
    <source>
        <strain evidence="3 4">B</strain>
    </source>
</reference>
<accession>M2QU23</accession>
<gene>
    <name evidence="3" type="ORF">CERSUDRAFT_75141</name>
</gene>
<evidence type="ECO:0000313" key="4">
    <source>
        <dbReference type="Proteomes" id="UP000016930"/>
    </source>
</evidence>
<feature type="transmembrane region" description="Helical" evidence="1">
    <location>
        <begin position="28"/>
        <end position="54"/>
    </location>
</feature>
<protein>
    <recommendedName>
        <fullName evidence="2">DUF6533 domain-containing protein</fullName>
    </recommendedName>
</protein>
<organism evidence="3 4">
    <name type="scientific">Ceriporiopsis subvermispora (strain B)</name>
    <name type="common">White-rot fungus</name>
    <name type="synonym">Gelatoporia subvermispora</name>
    <dbReference type="NCBI Taxonomy" id="914234"/>
    <lineage>
        <taxon>Eukaryota</taxon>
        <taxon>Fungi</taxon>
        <taxon>Dikarya</taxon>
        <taxon>Basidiomycota</taxon>
        <taxon>Agaricomycotina</taxon>
        <taxon>Agaricomycetes</taxon>
        <taxon>Polyporales</taxon>
        <taxon>Gelatoporiaceae</taxon>
        <taxon>Gelatoporia</taxon>
    </lineage>
</organism>
<evidence type="ECO:0000313" key="3">
    <source>
        <dbReference type="EMBL" id="EMD35580.1"/>
    </source>
</evidence>
<dbReference type="HOGENOM" id="CLU_053360_1_2_1"/>
<dbReference type="AlphaFoldDB" id="M2QU23"/>
<keyword evidence="1" id="KW-0812">Transmembrane</keyword>
<evidence type="ECO:0000256" key="1">
    <source>
        <dbReference type="SAM" id="Phobius"/>
    </source>
</evidence>
<dbReference type="Proteomes" id="UP000016930">
    <property type="component" value="Unassembled WGS sequence"/>
</dbReference>
<evidence type="ECO:0000259" key="2">
    <source>
        <dbReference type="Pfam" id="PF20151"/>
    </source>
</evidence>
<dbReference type="InterPro" id="IPR045340">
    <property type="entry name" value="DUF6533"/>
</dbReference>
<keyword evidence="1" id="KW-1133">Transmembrane helix</keyword>